<dbReference type="Proteomes" id="UP000270094">
    <property type="component" value="Unassembled WGS sequence"/>
</dbReference>
<sequence>MDSFQRKVNANVLCVQANAIICRLVHLMVKQHRSQITLLKWLIYVQQRKCYPEGISLTSFLKHEMDTTSTIIVSRMPIRPTAHLFQWHNCISFPKIISLTC</sequence>
<keyword evidence="2" id="KW-1185">Reference proteome</keyword>
<protein>
    <submittedName>
        <fullName evidence="1">Uncharacterized protein</fullName>
    </submittedName>
</protein>
<dbReference type="EMBL" id="UYYB01000134">
    <property type="protein sequence ID" value="VDM65101.1"/>
    <property type="molecule type" value="Genomic_DNA"/>
</dbReference>
<reference evidence="1 2" key="1">
    <citation type="submission" date="2018-11" db="EMBL/GenBank/DDBJ databases">
        <authorList>
            <consortium name="Pathogen Informatics"/>
        </authorList>
    </citation>
    <scope>NUCLEOTIDE SEQUENCE [LARGE SCALE GENOMIC DNA]</scope>
</reference>
<evidence type="ECO:0000313" key="2">
    <source>
        <dbReference type="Proteomes" id="UP000270094"/>
    </source>
</evidence>
<accession>A0A3P7HVX1</accession>
<dbReference type="AlphaFoldDB" id="A0A3P7HVX1"/>
<proteinExistence type="predicted"/>
<name>A0A3P7HVX1_STRVU</name>
<gene>
    <name evidence="1" type="ORF">SVUK_LOCUS99</name>
</gene>
<evidence type="ECO:0000313" key="1">
    <source>
        <dbReference type="EMBL" id="VDM65101.1"/>
    </source>
</evidence>
<organism evidence="1 2">
    <name type="scientific">Strongylus vulgaris</name>
    <name type="common">Blood worm</name>
    <dbReference type="NCBI Taxonomy" id="40348"/>
    <lineage>
        <taxon>Eukaryota</taxon>
        <taxon>Metazoa</taxon>
        <taxon>Ecdysozoa</taxon>
        <taxon>Nematoda</taxon>
        <taxon>Chromadorea</taxon>
        <taxon>Rhabditida</taxon>
        <taxon>Rhabditina</taxon>
        <taxon>Rhabditomorpha</taxon>
        <taxon>Strongyloidea</taxon>
        <taxon>Strongylidae</taxon>
        <taxon>Strongylus</taxon>
    </lineage>
</organism>